<feature type="compositionally biased region" description="Low complexity" evidence="1">
    <location>
        <begin position="107"/>
        <end position="131"/>
    </location>
</feature>
<reference evidence="3 4" key="1">
    <citation type="journal article" date="2024" name="Insects">
        <title>An Improved Chromosome-Level Genome Assembly of the Firefly Pyrocoelia pectoralis.</title>
        <authorList>
            <person name="Fu X."/>
            <person name="Meyer-Rochow V.B."/>
            <person name="Ballantyne L."/>
            <person name="Zhu X."/>
        </authorList>
    </citation>
    <scope>NUCLEOTIDE SEQUENCE [LARGE SCALE GENOMIC DNA]</scope>
    <source>
        <strain evidence="3">XCY_ONT2</strain>
    </source>
</reference>
<evidence type="ECO:0000313" key="3">
    <source>
        <dbReference type="EMBL" id="KAK5649019.1"/>
    </source>
</evidence>
<sequence length="139" mass="15511">MEENQWRNFNYTISAFLFLLIIATEISIRMMTYNMLQEEVTAKIFFNMNEQREIFLKTVRSEDDTLMRYKRDTADDKVLGLCKAIKRQCLIHENQGAPGFPGPQGSPGPRGDPGYPGASGPIGPSGIQGPRGLPGIMSL</sequence>
<feature type="transmembrane region" description="Helical" evidence="2">
    <location>
        <begin position="12"/>
        <end position="28"/>
    </location>
</feature>
<gene>
    <name evidence="3" type="ORF">RI129_003911</name>
</gene>
<accession>A0AAN7VSA5</accession>
<keyword evidence="2" id="KW-1133">Transmembrane helix</keyword>
<dbReference type="EMBL" id="JAVRBK010000002">
    <property type="protein sequence ID" value="KAK5649019.1"/>
    <property type="molecule type" value="Genomic_DNA"/>
</dbReference>
<feature type="region of interest" description="Disordered" evidence="1">
    <location>
        <begin position="94"/>
        <end position="139"/>
    </location>
</feature>
<dbReference type="Pfam" id="PF01391">
    <property type="entry name" value="Collagen"/>
    <property type="match status" value="1"/>
</dbReference>
<keyword evidence="2" id="KW-0812">Transmembrane</keyword>
<proteinExistence type="predicted"/>
<comment type="caution">
    <text evidence="3">The sequence shown here is derived from an EMBL/GenBank/DDBJ whole genome shotgun (WGS) entry which is preliminary data.</text>
</comment>
<organism evidence="3 4">
    <name type="scientific">Pyrocoelia pectoralis</name>
    <dbReference type="NCBI Taxonomy" id="417401"/>
    <lineage>
        <taxon>Eukaryota</taxon>
        <taxon>Metazoa</taxon>
        <taxon>Ecdysozoa</taxon>
        <taxon>Arthropoda</taxon>
        <taxon>Hexapoda</taxon>
        <taxon>Insecta</taxon>
        <taxon>Pterygota</taxon>
        <taxon>Neoptera</taxon>
        <taxon>Endopterygota</taxon>
        <taxon>Coleoptera</taxon>
        <taxon>Polyphaga</taxon>
        <taxon>Elateriformia</taxon>
        <taxon>Elateroidea</taxon>
        <taxon>Lampyridae</taxon>
        <taxon>Lampyrinae</taxon>
        <taxon>Pyrocoelia</taxon>
    </lineage>
</organism>
<dbReference type="InterPro" id="IPR008160">
    <property type="entry name" value="Collagen"/>
</dbReference>
<keyword evidence="2" id="KW-0472">Membrane</keyword>
<keyword evidence="4" id="KW-1185">Reference proteome</keyword>
<evidence type="ECO:0000256" key="2">
    <source>
        <dbReference type="SAM" id="Phobius"/>
    </source>
</evidence>
<dbReference type="Proteomes" id="UP001329430">
    <property type="component" value="Chromosome 2"/>
</dbReference>
<protein>
    <submittedName>
        <fullName evidence="3">Uncharacterized protein</fullName>
    </submittedName>
</protein>
<evidence type="ECO:0000313" key="4">
    <source>
        <dbReference type="Proteomes" id="UP001329430"/>
    </source>
</evidence>
<evidence type="ECO:0000256" key="1">
    <source>
        <dbReference type="SAM" id="MobiDB-lite"/>
    </source>
</evidence>
<dbReference type="AlphaFoldDB" id="A0AAN7VSA5"/>
<name>A0AAN7VSA5_9COLE</name>